<accession>A0A848M946</accession>
<dbReference type="PROSITE" id="PS50949">
    <property type="entry name" value="HTH_GNTR"/>
    <property type="match status" value="1"/>
</dbReference>
<gene>
    <name evidence="5" type="ORF">HII30_13275</name>
</gene>
<dbReference type="InterPro" id="IPR050679">
    <property type="entry name" value="Bact_HTH_transcr_reg"/>
</dbReference>
<dbReference type="Pfam" id="PF07702">
    <property type="entry name" value="UTRA"/>
    <property type="match status" value="1"/>
</dbReference>
<dbReference type="Gene3D" id="3.40.1410.10">
    <property type="entry name" value="Chorismate lyase-like"/>
    <property type="match status" value="1"/>
</dbReference>
<evidence type="ECO:0000313" key="6">
    <source>
        <dbReference type="Proteomes" id="UP000565468"/>
    </source>
</evidence>
<dbReference type="RefSeq" id="WP_169505525.1">
    <property type="nucleotide sequence ID" value="NZ_JABBPN010000012.1"/>
</dbReference>
<dbReference type="PANTHER" id="PTHR44846">
    <property type="entry name" value="MANNOSYL-D-GLYCERATE TRANSPORT/METABOLISM SYSTEM REPRESSOR MNGR-RELATED"/>
    <property type="match status" value="1"/>
</dbReference>
<dbReference type="SUPFAM" id="SSF64288">
    <property type="entry name" value="Chorismate lyase-like"/>
    <property type="match status" value="1"/>
</dbReference>
<name>A0A848M946_PAELE</name>
<keyword evidence="2" id="KW-0238">DNA-binding</keyword>
<reference evidence="5 6" key="1">
    <citation type="submission" date="2020-04" db="EMBL/GenBank/DDBJ databases">
        <title>Paenibacillus algicola sp. nov., a novel marine bacterium producing alginate lyase.</title>
        <authorList>
            <person name="Huang H."/>
        </authorList>
    </citation>
    <scope>NUCLEOTIDE SEQUENCE [LARGE SCALE GENOMIC DNA]</scope>
    <source>
        <strain evidence="5 6">L7-75</strain>
    </source>
</reference>
<dbReference type="GO" id="GO:0045892">
    <property type="term" value="P:negative regulation of DNA-templated transcription"/>
    <property type="evidence" value="ECO:0007669"/>
    <property type="project" value="TreeGrafter"/>
</dbReference>
<dbReference type="SMART" id="SM00866">
    <property type="entry name" value="UTRA"/>
    <property type="match status" value="1"/>
</dbReference>
<keyword evidence="3" id="KW-0804">Transcription</keyword>
<dbReference type="SMART" id="SM00345">
    <property type="entry name" value="HTH_GNTR"/>
    <property type="match status" value="1"/>
</dbReference>
<evidence type="ECO:0000259" key="4">
    <source>
        <dbReference type="PROSITE" id="PS50949"/>
    </source>
</evidence>
<feature type="domain" description="HTH gntR-type" evidence="4">
    <location>
        <begin position="8"/>
        <end position="76"/>
    </location>
</feature>
<sequence>MLDDTLPVTLQYQLRGKLLEKIEKKFWSPGSQIQSERELCEEYGVSRITVREVLKDLVKEGYLVRKQGKGTFVSLPKFEHELTSSYSLSQEIEKEGLLSNFQILGFHKTKSTEFLAQLFGANAGEHVFEITRLRFIGDELFAWERAYTPSSVMEGATMEELQSDGLYATIYRHSNLMAEEAEVEAQAVNCPGDIAEFLQIKKNAAVLHLTRLTSAQDHCIEFCESYIRSEKYKYKYKQTLRKKNY</sequence>
<dbReference type="CDD" id="cd07377">
    <property type="entry name" value="WHTH_GntR"/>
    <property type="match status" value="1"/>
</dbReference>
<dbReference type="PANTHER" id="PTHR44846:SF1">
    <property type="entry name" value="MANNOSYL-D-GLYCERATE TRANSPORT_METABOLISM SYSTEM REPRESSOR MNGR-RELATED"/>
    <property type="match status" value="1"/>
</dbReference>
<protein>
    <submittedName>
        <fullName evidence="5">GntR family transcriptional regulator</fullName>
    </submittedName>
</protein>
<dbReference type="InterPro" id="IPR000524">
    <property type="entry name" value="Tscrpt_reg_HTH_GntR"/>
</dbReference>
<comment type="caution">
    <text evidence="5">The sequence shown here is derived from an EMBL/GenBank/DDBJ whole genome shotgun (WGS) entry which is preliminary data.</text>
</comment>
<evidence type="ECO:0000256" key="3">
    <source>
        <dbReference type="ARBA" id="ARBA00023163"/>
    </source>
</evidence>
<dbReference type="SUPFAM" id="SSF46785">
    <property type="entry name" value="Winged helix' DNA-binding domain"/>
    <property type="match status" value="1"/>
</dbReference>
<dbReference type="InterPro" id="IPR011663">
    <property type="entry name" value="UTRA"/>
</dbReference>
<dbReference type="Gene3D" id="1.10.10.10">
    <property type="entry name" value="Winged helix-like DNA-binding domain superfamily/Winged helix DNA-binding domain"/>
    <property type="match status" value="1"/>
</dbReference>
<organism evidence="5 6">
    <name type="scientific">Paenibacillus lemnae</name>
    <dbReference type="NCBI Taxonomy" id="1330551"/>
    <lineage>
        <taxon>Bacteria</taxon>
        <taxon>Bacillati</taxon>
        <taxon>Bacillota</taxon>
        <taxon>Bacilli</taxon>
        <taxon>Bacillales</taxon>
        <taxon>Paenibacillaceae</taxon>
        <taxon>Paenibacillus</taxon>
    </lineage>
</organism>
<keyword evidence="1" id="KW-0805">Transcription regulation</keyword>
<dbReference type="AlphaFoldDB" id="A0A848M946"/>
<dbReference type="GO" id="GO:0003700">
    <property type="term" value="F:DNA-binding transcription factor activity"/>
    <property type="evidence" value="ECO:0007669"/>
    <property type="project" value="InterPro"/>
</dbReference>
<dbReference type="GO" id="GO:0003677">
    <property type="term" value="F:DNA binding"/>
    <property type="evidence" value="ECO:0007669"/>
    <property type="project" value="UniProtKB-KW"/>
</dbReference>
<evidence type="ECO:0000256" key="1">
    <source>
        <dbReference type="ARBA" id="ARBA00023015"/>
    </source>
</evidence>
<dbReference type="InterPro" id="IPR036390">
    <property type="entry name" value="WH_DNA-bd_sf"/>
</dbReference>
<proteinExistence type="predicted"/>
<dbReference type="PRINTS" id="PR00035">
    <property type="entry name" value="HTHGNTR"/>
</dbReference>
<evidence type="ECO:0000256" key="2">
    <source>
        <dbReference type="ARBA" id="ARBA00023125"/>
    </source>
</evidence>
<dbReference type="InterPro" id="IPR036388">
    <property type="entry name" value="WH-like_DNA-bd_sf"/>
</dbReference>
<dbReference type="Proteomes" id="UP000565468">
    <property type="component" value="Unassembled WGS sequence"/>
</dbReference>
<dbReference type="EMBL" id="JABBPN010000012">
    <property type="protein sequence ID" value="NMO96731.1"/>
    <property type="molecule type" value="Genomic_DNA"/>
</dbReference>
<dbReference type="InterPro" id="IPR028978">
    <property type="entry name" value="Chorismate_lyase_/UTRA_dom_sf"/>
</dbReference>
<keyword evidence="6" id="KW-1185">Reference proteome</keyword>
<evidence type="ECO:0000313" key="5">
    <source>
        <dbReference type="EMBL" id="NMO96731.1"/>
    </source>
</evidence>
<dbReference type="Pfam" id="PF00392">
    <property type="entry name" value="GntR"/>
    <property type="match status" value="1"/>
</dbReference>